<dbReference type="KEGG" id="xyk:GT347_16235"/>
<sequence length="70" mass="7463">MQISLRALGWSEYRVALCIWDTHCCSAVGSDAAKSKNSPPSAAATRSAFGKYITSSTPSAKRLTVEERAA</sequence>
<reference evidence="1 2" key="1">
    <citation type="submission" date="2020-01" db="EMBL/GenBank/DDBJ databases">
        <title>Genome sequencing of strain KACC 21265.</title>
        <authorList>
            <person name="Heo J."/>
            <person name="Kim S.-J."/>
            <person name="Kim J.-S."/>
            <person name="Hong S.-B."/>
            <person name="Kwon S.-W."/>
        </authorList>
    </citation>
    <scope>NUCLEOTIDE SEQUENCE [LARGE SCALE GENOMIC DNA]</scope>
    <source>
        <strain evidence="1 2">KACC 21265</strain>
    </source>
</reference>
<organism evidence="1 2">
    <name type="scientific">Xylophilus rhododendri</name>
    <dbReference type="NCBI Taxonomy" id="2697032"/>
    <lineage>
        <taxon>Bacteria</taxon>
        <taxon>Pseudomonadati</taxon>
        <taxon>Pseudomonadota</taxon>
        <taxon>Betaproteobacteria</taxon>
        <taxon>Burkholderiales</taxon>
        <taxon>Xylophilus</taxon>
    </lineage>
</organism>
<name>A0A857J5Z1_9BURK</name>
<evidence type="ECO:0000313" key="2">
    <source>
        <dbReference type="Proteomes" id="UP000464787"/>
    </source>
</evidence>
<protein>
    <submittedName>
        <fullName evidence="1">Uncharacterized protein</fullName>
    </submittedName>
</protein>
<proteinExistence type="predicted"/>
<evidence type="ECO:0000313" key="1">
    <source>
        <dbReference type="EMBL" id="QHI99390.1"/>
    </source>
</evidence>
<accession>A0A857J5Z1</accession>
<gene>
    <name evidence="1" type="ORF">GT347_16235</name>
</gene>
<keyword evidence="2" id="KW-1185">Reference proteome</keyword>
<dbReference type="Proteomes" id="UP000464787">
    <property type="component" value="Chromosome"/>
</dbReference>
<dbReference type="AlphaFoldDB" id="A0A857J5Z1"/>
<dbReference type="RefSeq" id="WP_160553203.1">
    <property type="nucleotide sequence ID" value="NZ_CP047650.1"/>
</dbReference>
<dbReference type="EMBL" id="CP047650">
    <property type="protein sequence ID" value="QHI99390.1"/>
    <property type="molecule type" value="Genomic_DNA"/>
</dbReference>